<sequence length="205" mass="21947">MNIKPYIRPLVVATVTSVLLSGCVGAVLGGAAVGGASAIDRRTTGTQADDNLMEVRIKNTAMSYLRQNATTTNGVEPTLSVVSYNRHVLLLGQVATEGEKAFVEQVARSESAAQEVYNYITVTSQPRTFGNVSADTWNTSKVRTTLLGIQGVIPSRVKIVTYDGTTYVMGILTPAEQAAVTEKVSTTSGVQRVVTLYQTYTPRQP</sequence>
<reference evidence="2" key="1">
    <citation type="submission" date="2022-08" db="EMBL/GenBank/DDBJ databases">
        <authorList>
            <person name="Volokhov D.V."/>
            <person name="Furtak V.A."/>
            <person name="Zagorodnyaya T.A."/>
        </authorList>
    </citation>
    <scope>NUCLEOTIDE SEQUENCE</scope>
    <source>
        <strain evidence="2">CSL10203-ORH2</strain>
    </source>
</reference>
<reference evidence="2" key="2">
    <citation type="journal article" date="2023" name="Curr. Microbiol.">
        <title>Neisseria montereyensis sp. nov., Isolated from Oropharynx of California Sea Lion (Zalophus californianus): Genomic, Phylogenetic, and Phenotypic Study.</title>
        <authorList>
            <person name="Volokhov D.V."/>
            <person name="Zagorodnyaya T.A."/>
            <person name="Furtak V.A."/>
            <person name="Nattanmai G."/>
            <person name="Randall L."/>
            <person name="Jose S."/>
            <person name="Gao Y."/>
            <person name="Gulland F.M."/>
            <person name="Eisenberg T."/>
            <person name="Delmonte P."/>
            <person name="Blom J."/>
            <person name="Mitchell K.K."/>
        </authorList>
    </citation>
    <scope>NUCLEOTIDE SEQUENCE</scope>
    <source>
        <strain evidence="2">CSL10203-ORH2</strain>
    </source>
</reference>
<evidence type="ECO:0000313" key="2">
    <source>
        <dbReference type="EMBL" id="MCS4533150.1"/>
    </source>
</evidence>
<gene>
    <name evidence="2" type="ORF">NXS09_02400</name>
</gene>
<accession>A0ABT2FB09</accession>
<organism evidence="2 3">
    <name type="scientific">Neisseria montereyensis</name>
    <dbReference type="NCBI Taxonomy" id="2973938"/>
    <lineage>
        <taxon>Bacteria</taxon>
        <taxon>Pseudomonadati</taxon>
        <taxon>Pseudomonadota</taxon>
        <taxon>Betaproteobacteria</taxon>
        <taxon>Neisseriales</taxon>
        <taxon>Neisseriaceae</taxon>
        <taxon>Neisseria</taxon>
    </lineage>
</organism>
<dbReference type="RefSeq" id="WP_259290972.1">
    <property type="nucleotide sequence ID" value="NZ_JANUXW010000002.1"/>
</dbReference>
<dbReference type="PANTHER" id="PTHR34606:SF15">
    <property type="entry name" value="BON DOMAIN-CONTAINING PROTEIN"/>
    <property type="match status" value="1"/>
</dbReference>
<dbReference type="Pfam" id="PF04972">
    <property type="entry name" value="BON"/>
    <property type="match status" value="2"/>
</dbReference>
<proteinExistence type="predicted"/>
<dbReference type="PROSITE" id="PS50914">
    <property type="entry name" value="BON"/>
    <property type="match status" value="1"/>
</dbReference>
<evidence type="ECO:0000259" key="1">
    <source>
        <dbReference type="PROSITE" id="PS50914"/>
    </source>
</evidence>
<dbReference type="PANTHER" id="PTHR34606">
    <property type="entry name" value="BON DOMAIN-CONTAINING PROTEIN"/>
    <property type="match status" value="1"/>
</dbReference>
<keyword evidence="3" id="KW-1185">Reference proteome</keyword>
<name>A0ABT2FB09_9NEIS</name>
<dbReference type="Proteomes" id="UP001166947">
    <property type="component" value="Unassembled WGS sequence"/>
</dbReference>
<dbReference type="InterPro" id="IPR051686">
    <property type="entry name" value="Lipoprotein_DolP"/>
</dbReference>
<dbReference type="EMBL" id="JANUXW010000002">
    <property type="protein sequence ID" value="MCS4533150.1"/>
    <property type="molecule type" value="Genomic_DNA"/>
</dbReference>
<evidence type="ECO:0000313" key="3">
    <source>
        <dbReference type="Proteomes" id="UP001166947"/>
    </source>
</evidence>
<dbReference type="PROSITE" id="PS51257">
    <property type="entry name" value="PROKAR_LIPOPROTEIN"/>
    <property type="match status" value="1"/>
</dbReference>
<dbReference type="InterPro" id="IPR007055">
    <property type="entry name" value="BON_dom"/>
</dbReference>
<protein>
    <submittedName>
        <fullName evidence="2">BON domain-containing protein</fullName>
    </submittedName>
</protein>
<comment type="caution">
    <text evidence="2">The sequence shown here is derived from an EMBL/GenBank/DDBJ whole genome shotgun (WGS) entry which is preliminary data.</text>
</comment>
<feature type="domain" description="BON" evidence="1">
    <location>
        <begin position="53"/>
        <end position="124"/>
    </location>
</feature>